<sequence>MPDGEIIREGDAYITPEGIQVTPNERGVARVDTVGRATYKDPLHLWDKASGKLVDFNTYFLFFIDSGGDSSFADGLTFFLVPYGSAPNTRIGGSLGLQSFCCCRV</sequence>
<accession>A0ACC0FSN7</accession>
<organism evidence="1 2">
    <name type="scientific">Camellia lanceoleosa</name>
    <dbReference type="NCBI Taxonomy" id="1840588"/>
    <lineage>
        <taxon>Eukaryota</taxon>
        <taxon>Viridiplantae</taxon>
        <taxon>Streptophyta</taxon>
        <taxon>Embryophyta</taxon>
        <taxon>Tracheophyta</taxon>
        <taxon>Spermatophyta</taxon>
        <taxon>Magnoliopsida</taxon>
        <taxon>eudicotyledons</taxon>
        <taxon>Gunneridae</taxon>
        <taxon>Pentapetalae</taxon>
        <taxon>asterids</taxon>
        <taxon>Ericales</taxon>
        <taxon>Theaceae</taxon>
        <taxon>Camellia</taxon>
    </lineage>
</organism>
<reference evidence="1 2" key="1">
    <citation type="journal article" date="2022" name="Plant J.">
        <title>Chromosome-level genome of Camellia lanceoleosa provides a valuable resource for understanding genome evolution and self-incompatibility.</title>
        <authorList>
            <person name="Gong W."/>
            <person name="Xiao S."/>
            <person name="Wang L."/>
            <person name="Liao Z."/>
            <person name="Chang Y."/>
            <person name="Mo W."/>
            <person name="Hu G."/>
            <person name="Li W."/>
            <person name="Zhao G."/>
            <person name="Zhu H."/>
            <person name="Hu X."/>
            <person name="Ji K."/>
            <person name="Xiang X."/>
            <person name="Song Q."/>
            <person name="Yuan D."/>
            <person name="Jin S."/>
            <person name="Zhang L."/>
        </authorList>
    </citation>
    <scope>NUCLEOTIDE SEQUENCE [LARGE SCALE GENOMIC DNA]</scope>
    <source>
        <strain evidence="1">SQ_2022a</strain>
    </source>
</reference>
<proteinExistence type="predicted"/>
<gene>
    <name evidence="1" type="ORF">LOK49_LG12G00358</name>
</gene>
<name>A0ACC0FSN7_9ERIC</name>
<protein>
    <submittedName>
        <fullName evidence="1">Uncharacterized protein</fullName>
    </submittedName>
</protein>
<evidence type="ECO:0000313" key="2">
    <source>
        <dbReference type="Proteomes" id="UP001060215"/>
    </source>
</evidence>
<comment type="caution">
    <text evidence="1">The sequence shown here is derived from an EMBL/GenBank/DDBJ whole genome shotgun (WGS) entry which is preliminary data.</text>
</comment>
<keyword evidence="2" id="KW-1185">Reference proteome</keyword>
<dbReference type="EMBL" id="CM045770">
    <property type="protein sequence ID" value="KAI7991075.1"/>
    <property type="molecule type" value="Genomic_DNA"/>
</dbReference>
<dbReference type="Proteomes" id="UP001060215">
    <property type="component" value="Chromosome 13"/>
</dbReference>
<evidence type="ECO:0000313" key="1">
    <source>
        <dbReference type="EMBL" id="KAI7991075.1"/>
    </source>
</evidence>